<dbReference type="Proteomes" id="UP000192501">
    <property type="component" value="Unassembled WGS sequence"/>
</dbReference>
<organism evidence="2 3">
    <name type="scientific">Hepatospora eriocheir</name>
    <dbReference type="NCBI Taxonomy" id="1081669"/>
    <lineage>
        <taxon>Eukaryota</taxon>
        <taxon>Fungi</taxon>
        <taxon>Fungi incertae sedis</taxon>
        <taxon>Microsporidia</taxon>
        <taxon>Hepatosporidae</taxon>
        <taxon>Hepatospora</taxon>
    </lineage>
</organism>
<dbReference type="AlphaFoldDB" id="A0A1X0QJT9"/>
<feature type="transmembrane region" description="Helical" evidence="1">
    <location>
        <begin position="266"/>
        <end position="287"/>
    </location>
</feature>
<proteinExistence type="predicted"/>
<name>A0A1X0QJT9_9MICR</name>
<feature type="transmembrane region" description="Helical" evidence="1">
    <location>
        <begin position="228"/>
        <end position="254"/>
    </location>
</feature>
<keyword evidence="1" id="KW-0812">Transmembrane</keyword>
<feature type="transmembrane region" description="Helical" evidence="1">
    <location>
        <begin position="12"/>
        <end position="34"/>
    </location>
</feature>
<evidence type="ECO:0000313" key="3">
    <source>
        <dbReference type="Proteomes" id="UP000192501"/>
    </source>
</evidence>
<dbReference type="EMBL" id="LTAI01000073">
    <property type="protein sequence ID" value="ORE00047.1"/>
    <property type="molecule type" value="Genomic_DNA"/>
</dbReference>
<accession>A0A1X0QJT9</accession>
<comment type="caution">
    <text evidence="2">The sequence shown here is derived from an EMBL/GenBank/DDBJ whole genome shotgun (WGS) entry which is preliminary data.</text>
</comment>
<dbReference type="VEuPathDB" id="MicrosporidiaDB:A0H76_2427"/>
<reference evidence="2 3" key="1">
    <citation type="journal article" date="2017" name="Environ. Microbiol.">
        <title>Decay of the glycolytic pathway and adaptation to intranuclear parasitism within Enterocytozoonidae microsporidia.</title>
        <authorList>
            <person name="Wiredu Boakye D."/>
            <person name="Jaroenlak P."/>
            <person name="Prachumwat A."/>
            <person name="Williams T.A."/>
            <person name="Bateman K.S."/>
            <person name="Itsathitphaisarn O."/>
            <person name="Sritunyalucksana K."/>
            <person name="Paszkiewicz K.H."/>
            <person name="Moore K.A."/>
            <person name="Stentiford G.D."/>
            <person name="Williams B.A."/>
        </authorList>
    </citation>
    <scope>NUCLEOTIDE SEQUENCE [LARGE SCALE GENOMIC DNA]</scope>
    <source>
        <strain evidence="3">canceri</strain>
    </source>
</reference>
<sequence length="312" mass="37039">MEVDSKKDKEILINGLIGHCLISILRIITMVVEYNINEQYQSSLRIKGIFFDNIFISAILGEFFLITISTIRYPFYKNIKLWFVLYGIIMYDFILSFKTLFINSFTNYVVLMVFAFSFIAEYFVYKLCKFTVKKSFFIKSFRLNVDIKVYNAYMNRENIFLIGILLLYKTIIFISRNILLIISLDIENDVIDEYNFYSKSMVVYSFITVSVNCFTTVIIQYKLKDEIFYIRIILILLALVNIFSFPVLIFLLYIKDAIVDINDFLRISSGLLFSFIYLHIFLVYYTYKDIQNLDIGVTDVQVTKNYENYRKN</sequence>
<evidence type="ECO:0000313" key="2">
    <source>
        <dbReference type="EMBL" id="ORE00047.1"/>
    </source>
</evidence>
<protein>
    <submittedName>
        <fullName evidence="2">Uncharacterized protein</fullName>
    </submittedName>
</protein>
<feature type="transmembrane region" description="Helical" evidence="1">
    <location>
        <begin position="54"/>
        <end position="75"/>
    </location>
</feature>
<keyword evidence="1" id="KW-0472">Membrane</keyword>
<dbReference type="VEuPathDB" id="MicrosporidiaDB:HERIO_182"/>
<feature type="transmembrane region" description="Helical" evidence="1">
    <location>
        <begin position="108"/>
        <end position="125"/>
    </location>
</feature>
<feature type="transmembrane region" description="Helical" evidence="1">
    <location>
        <begin position="159"/>
        <end position="182"/>
    </location>
</feature>
<evidence type="ECO:0000256" key="1">
    <source>
        <dbReference type="SAM" id="Phobius"/>
    </source>
</evidence>
<keyword evidence="1" id="KW-1133">Transmembrane helix</keyword>
<gene>
    <name evidence="2" type="ORF">A0H76_2427</name>
</gene>
<feature type="transmembrane region" description="Helical" evidence="1">
    <location>
        <begin position="82"/>
        <end position="102"/>
    </location>
</feature>
<feature type="transmembrane region" description="Helical" evidence="1">
    <location>
        <begin position="202"/>
        <end position="221"/>
    </location>
</feature>